<name>A0ACC1JHX5_9FUNG</name>
<dbReference type="EMBL" id="JANBPW010000004">
    <property type="protein sequence ID" value="KAJ1951588.1"/>
    <property type="molecule type" value="Genomic_DNA"/>
</dbReference>
<proteinExistence type="predicted"/>
<evidence type="ECO:0000313" key="1">
    <source>
        <dbReference type="EMBL" id="KAJ1951588.1"/>
    </source>
</evidence>
<keyword evidence="2" id="KW-1185">Reference proteome</keyword>
<accession>A0ACC1JHX5</accession>
<protein>
    <submittedName>
        <fullName evidence="1">Uncharacterized protein</fullName>
    </submittedName>
</protein>
<comment type="caution">
    <text evidence="1">The sequence shown here is derived from an EMBL/GenBank/DDBJ whole genome shotgun (WGS) entry which is preliminary data.</text>
</comment>
<organism evidence="1 2">
    <name type="scientific">Linderina macrospora</name>
    <dbReference type="NCBI Taxonomy" id="4868"/>
    <lineage>
        <taxon>Eukaryota</taxon>
        <taxon>Fungi</taxon>
        <taxon>Fungi incertae sedis</taxon>
        <taxon>Zoopagomycota</taxon>
        <taxon>Kickxellomycotina</taxon>
        <taxon>Kickxellomycetes</taxon>
        <taxon>Kickxellales</taxon>
        <taxon>Kickxellaceae</taxon>
        <taxon>Linderina</taxon>
    </lineage>
</organism>
<reference evidence="1" key="1">
    <citation type="submission" date="2022-07" db="EMBL/GenBank/DDBJ databases">
        <title>Phylogenomic reconstructions and comparative analyses of Kickxellomycotina fungi.</title>
        <authorList>
            <person name="Reynolds N.K."/>
            <person name="Stajich J.E."/>
            <person name="Barry K."/>
            <person name="Grigoriev I.V."/>
            <person name="Crous P."/>
            <person name="Smith M.E."/>
        </authorList>
    </citation>
    <scope>NUCLEOTIDE SEQUENCE</scope>
    <source>
        <strain evidence="1">NRRL 5244</strain>
    </source>
</reference>
<evidence type="ECO:0000313" key="2">
    <source>
        <dbReference type="Proteomes" id="UP001150603"/>
    </source>
</evidence>
<dbReference type="Proteomes" id="UP001150603">
    <property type="component" value="Unassembled WGS sequence"/>
</dbReference>
<gene>
    <name evidence="1" type="ORF">FBU59_000063</name>
</gene>
<sequence length="395" mass="43544">MSATSTPLFDLVQNPAPATPVVPTATDVRYGVATSDKNPNPLPLLLQPLKIREVAFKNRLWVSPMCMYSAKDGFTNDFHLMSYGQLAIRGAGAVVVEGRVTADCLGIWKDDHIPGLRRFVDFSHNFNTAIGIQLAHSGRKGSCIPLRMYGTRPTLKLDESEGGWPENVYGPSATAYDDKHWTPKEMTLEQIEDVQQAFVDAAVRANKAGFDFVELHGANGYLLNQFYSRLTNLRTDKYGGSFENRIRFLVETTRKVRKALPAEKPLFVRVSGSDCVEGGWDVEDTAKLAEILRDEGADFIDVMSAGNDPRQKIAHAPSYQVPLTAAVKAAVPDVLVGTVGCIDNGKQANGILEEGKADIVSAGRKFLRDPSFVYQAAKDLGVFVKWNDQYERSRE</sequence>